<gene>
    <name evidence="1" type="ORF">HNQ82_000870</name>
</gene>
<evidence type="ECO:0000313" key="2">
    <source>
        <dbReference type="Proteomes" id="UP000523528"/>
    </source>
</evidence>
<proteinExistence type="predicted"/>
<accession>A0A7X0DAF3</accession>
<sequence length="33" mass="4070">MAKKKGTKQQTLWEKLLEQMMKKLEQRKINSRH</sequence>
<dbReference type="AlphaFoldDB" id="A0A7X0DAF3"/>
<evidence type="ECO:0000313" key="1">
    <source>
        <dbReference type="EMBL" id="MBB6176059.1"/>
    </source>
</evidence>
<protein>
    <submittedName>
        <fullName evidence="1">Uncharacterized protein</fullName>
    </submittedName>
</protein>
<organism evidence="1 2">
    <name type="scientific">Anoxybacillus tengchongensis</name>
    <dbReference type="NCBI Taxonomy" id="576944"/>
    <lineage>
        <taxon>Bacteria</taxon>
        <taxon>Bacillati</taxon>
        <taxon>Bacillota</taxon>
        <taxon>Bacilli</taxon>
        <taxon>Bacillales</taxon>
        <taxon>Anoxybacillaceae</taxon>
        <taxon>Anoxybacillus</taxon>
    </lineage>
</organism>
<dbReference type="EMBL" id="JACHES010000003">
    <property type="protein sequence ID" value="MBB6176059.1"/>
    <property type="molecule type" value="Genomic_DNA"/>
</dbReference>
<dbReference type="Proteomes" id="UP000523528">
    <property type="component" value="Unassembled WGS sequence"/>
</dbReference>
<keyword evidence="2" id="KW-1185">Reference proteome</keyword>
<name>A0A7X0DAF3_9BACL</name>
<reference evidence="1 2" key="1">
    <citation type="submission" date="2020-08" db="EMBL/GenBank/DDBJ databases">
        <title>Genomic Encyclopedia of Type Strains, Phase IV (KMG-IV): sequencing the most valuable type-strain genomes for metagenomic binning, comparative biology and taxonomic classification.</title>
        <authorList>
            <person name="Goeker M."/>
        </authorList>
    </citation>
    <scope>NUCLEOTIDE SEQUENCE [LARGE SCALE GENOMIC DNA]</scope>
    <source>
        <strain evidence="1 2">DSM 23211</strain>
    </source>
</reference>
<comment type="caution">
    <text evidence="1">The sequence shown here is derived from an EMBL/GenBank/DDBJ whole genome shotgun (WGS) entry which is preliminary data.</text>
</comment>